<reference evidence="4" key="1">
    <citation type="submission" date="2017-01" db="EMBL/GenBank/DDBJ databases">
        <authorList>
            <person name="Varghese N."/>
            <person name="Submissions S."/>
        </authorList>
    </citation>
    <scope>NUCLEOTIDE SEQUENCE [LARGE SCALE GENOMIC DNA]</scope>
    <source>
        <strain evidence="4">DSM 19945</strain>
    </source>
</reference>
<organism evidence="3 4">
    <name type="scientific">Rhodobacter aestuarii</name>
    <dbReference type="NCBI Taxonomy" id="453582"/>
    <lineage>
        <taxon>Bacteria</taxon>
        <taxon>Pseudomonadati</taxon>
        <taxon>Pseudomonadota</taxon>
        <taxon>Alphaproteobacteria</taxon>
        <taxon>Rhodobacterales</taxon>
        <taxon>Rhodobacter group</taxon>
        <taxon>Rhodobacter</taxon>
    </lineage>
</organism>
<dbReference type="SUPFAM" id="SSF101898">
    <property type="entry name" value="NHL repeat"/>
    <property type="match status" value="1"/>
</dbReference>
<dbReference type="RefSeq" id="WP_076484449.1">
    <property type="nucleotide sequence ID" value="NZ_FTOG01000004.1"/>
</dbReference>
<proteinExistence type="predicted"/>
<dbReference type="InterPro" id="IPR027372">
    <property type="entry name" value="Phytase-like_dom"/>
</dbReference>
<dbReference type="STRING" id="453582.SAMN05421580_104198"/>
<dbReference type="PIRSF" id="PIRSF031900">
    <property type="entry name" value="UCP031900"/>
    <property type="match status" value="1"/>
</dbReference>
<evidence type="ECO:0000259" key="2">
    <source>
        <dbReference type="Pfam" id="PF13449"/>
    </source>
</evidence>
<evidence type="ECO:0000256" key="1">
    <source>
        <dbReference type="SAM" id="SignalP"/>
    </source>
</evidence>
<feature type="domain" description="Phytase-like" evidence="2">
    <location>
        <begin position="42"/>
        <end position="282"/>
    </location>
</feature>
<name>A0A1N7LNY7_9RHOB</name>
<dbReference type="OrthoDB" id="9798693at2"/>
<evidence type="ECO:0000313" key="3">
    <source>
        <dbReference type="EMBL" id="SIS75431.1"/>
    </source>
</evidence>
<accession>A0A1N7LNY7</accession>
<dbReference type="PROSITE" id="PS51257">
    <property type="entry name" value="PROKAR_LIPOPROTEIN"/>
    <property type="match status" value="1"/>
</dbReference>
<dbReference type="EMBL" id="FTOG01000004">
    <property type="protein sequence ID" value="SIS75431.1"/>
    <property type="molecule type" value="Genomic_DNA"/>
</dbReference>
<keyword evidence="4" id="KW-1185">Reference proteome</keyword>
<protein>
    <recommendedName>
        <fullName evidence="2">Phytase-like domain-containing protein</fullName>
    </recommendedName>
</protein>
<feature type="chain" id="PRO_5013269799" description="Phytase-like domain-containing protein" evidence="1">
    <location>
        <begin position="25"/>
        <end position="297"/>
    </location>
</feature>
<dbReference type="InterPro" id="IPR014567">
    <property type="entry name" value="UCP031900"/>
</dbReference>
<sequence length="297" mass="32071">MPHRSCRALIAAFALALGACAATAQDKASFLQSYEWTRPEKAFGGFSALELAEDGRGFIALSDRATLWRGQLARDASGQIVGVQTAGPVVLHDSLGRALRDHTGDSEGLAVTKGGVLYISFEGLARVSVFPTDAGPAGLLPRPEAFRFFPRNGALEALAVAADGTLYTLPEEVPGSVGVTPIWRYRSGLWSQPFAISRDGDWKPVGADFGPDGRFYLLERDFRGLFGFASRVRVFDITGDKISAGEVLLQSAAGQFDNLEGLAVWRDAKGAIRLTMISDDNFLPIQRTEIVEYSVNR</sequence>
<keyword evidence="1" id="KW-0732">Signal</keyword>
<evidence type="ECO:0000313" key="4">
    <source>
        <dbReference type="Proteomes" id="UP000186221"/>
    </source>
</evidence>
<dbReference type="Proteomes" id="UP000186221">
    <property type="component" value="Unassembled WGS sequence"/>
</dbReference>
<gene>
    <name evidence="3" type="ORF">SAMN05421580_104198</name>
</gene>
<dbReference type="Pfam" id="PF13449">
    <property type="entry name" value="Phytase-like"/>
    <property type="match status" value="1"/>
</dbReference>
<feature type="signal peptide" evidence="1">
    <location>
        <begin position="1"/>
        <end position="24"/>
    </location>
</feature>
<dbReference type="AlphaFoldDB" id="A0A1N7LNY7"/>